<evidence type="ECO:0000313" key="4">
    <source>
        <dbReference type="EMBL" id="SYX85480.1"/>
    </source>
</evidence>
<dbReference type="AlphaFoldDB" id="A0A383REV4"/>
<proteinExistence type="predicted"/>
<dbReference type="PANTHER" id="PTHR10357:SF210">
    <property type="entry name" value="MALTODEXTRIN GLUCOSIDASE"/>
    <property type="match status" value="1"/>
</dbReference>
<dbReference type="Gene3D" id="2.60.40.10">
    <property type="entry name" value="Immunoglobulins"/>
    <property type="match status" value="1"/>
</dbReference>
<accession>A0A383REV4</accession>
<dbReference type="Pfam" id="PF00128">
    <property type="entry name" value="Alpha-amylase"/>
    <property type="match status" value="1"/>
</dbReference>
<dbReference type="InterPro" id="IPR013780">
    <property type="entry name" value="Glyco_hydro_b"/>
</dbReference>
<dbReference type="PANTHER" id="PTHR10357">
    <property type="entry name" value="ALPHA-AMYLASE FAMILY MEMBER"/>
    <property type="match status" value="1"/>
</dbReference>
<dbReference type="EC" id="3.2.1.-" evidence="4"/>
<dbReference type="CDD" id="cd11338">
    <property type="entry name" value="AmyAc_CMD"/>
    <property type="match status" value="1"/>
</dbReference>
<dbReference type="Proteomes" id="UP000304148">
    <property type="component" value="Chromosome"/>
</dbReference>
<dbReference type="GO" id="GO:0005975">
    <property type="term" value="P:carbohydrate metabolic process"/>
    <property type="evidence" value="ECO:0007669"/>
    <property type="project" value="InterPro"/>
</dbReference>
<dbReference type="EMBL" id="LS992241">
    <property type="protein sequence ID" value="SYX85480.1"/>
    <property type="molecule type" value="Genomic_DNA"/>
</dbReference>
<dbReference type="InterPro" id="IPR045857">
    <property type="entry name" value="O16G_dom_2"/>
</dbReference>
<dbReference type="CDD" id="cd02857">
    <property type="entry name" value="E_set_CDase_PDE_N"/>
    <property type="match status" value="1"/>
</dbReference>
<keyword evidence="1 4" id="KW-0378">Hydrolase</keyword>
<name>A0A383REV4_PAEAL</name>
<dbReference type="InterPro" id="IPR013783">
    <property type="entry name" value="Ig-like_fold"/>
</dbReference>
<gene>
    <name evidence="4" type="primary">mdxD</name>
    <name evidence="4" type="ORF">PBLR_13902</name>
</gene>
<protein>
    <submittedName>
        <fullName evidence="4">Maltogenic alpha-amylase</fullName>
        <ecNumber evidence="4">3.2.1.-</ecNumber>
    </submittedName>
</protein>
<evidence type="ECO:0000313" key="5">
    <source>
        <dbReference type="Proteomes" id="UP000304148"/>
    </source>
</evidence>
<keyword evidence="2 4" id="KW-0326">Glycosidase</keyword>
<dbReference type="Gene3D" id="3.90.400.10">
    <property type="entry name" value="Oligo-1,6-glucosidase, Domain 2"/>
    <property type="match status" value="1"/>
</dbReference>
<reference evidence="5" key="1">
    <citation type="submission" date="2018-08" db="EMBL/GenBank/DDBJ databases">
        <authorList>
            <person name="Chevrot R."/>
        </authorList>
    </citation>
    <scope>NUCLEOTIDE SEQUENCE [LARGE SCALE GENOMIC DNA]</scope>
</reference>
<evidence type="ECO:0000259" key="3">
    <source>
        <dbReference type="SMART" id="SM00642"/>
    </source>
</evidence>
<dbReference type="Gene3D" id="2.60.40.1180">
    <property type="entry name" value="Golgi alpha-mannosidase II"/>
    <property type="match status" value="1"/>
</dbReference>
<dbReference type="Pfam" id="PF02903">
    <property type="entry name" value="Alpha-amylase_N"/>
    <property type="match status" value="1"/>
</dbReference>
<dbReference type="SMART" id="SM00642">
    <property type="entry name" value="Aamy"/>
    <property type="match status" value="1"/>
</dbReference>
<evidence type="ECO:0000256" key="2">
    <source>
        <dbReference type="ARBA" id="ARBA00023295"/>
    </source>
</evidence>
<dbReference type="InterPro" id="IPR017853">
    <property type="entry name" value="GH"/>
</dbReference>
<evidence type="ECO:0000256" key="1">
    <source>
        <dbReference type="ARBA" id="ARBA00022801"/>
    </source>
</evidence>
<dbReference type="RefSeq" id="WP_138187244.1">
    <property type="nucleotide sequence ID" value="NZ_LS992241.1"/>
</dbReference>
<dbReference type="Gene3D" id="3.20.20.80">
    <property type="entry name" value="Glycosidases"/>
    <property type="match status" value="1"/>
</dbReference>
<organism evidence="4 5">
    <name type="scientific">Paenibacillus alvei</name>
    <name type="common">Bacillus alvei</name>
    <dbReference type="NCBI Taxonomy" id="44250"/>
    <lineage>
        <taxon>Bacteria</taxon>
        <taxon>Bacillati</taxon>
        <taxon>Bacillota</taxon>
        <taxon>Bacilli</taxon>
        <taxon>Bacillales</taxon>
        <taxon>Paenibacillaceae</taxon>
        <taxon>Paenibacillus</taxon>
    </lineage>
</organism>
<sequence>MLLEAIYHRPGNSYCYSYDNDTIHIRLRAKKGDLRSVTALYGDKYDWDKTAREAAMFIMGSDELFDYWHVEVAPLHKRLRYAFKLAAGEQTIWYTEKGFVAEKPADPLTFFDYPFLWSSEVLQPPSWVKDAIFYQIFPDRFANGNPDNDPEQVRPWTAADPGQHDFYGGDLQGVLDRLDYISELGVNAIYFTPLFEARTNHKYDTTDYLKVDPQFGDVALLKKLVKACHDRGIRVILDAVFNHCGYWFEPFQDVMKHGEASRYRDWFHIEQFPLVREPRASYRCFAFESHMPKLNTVNPEVKAYLLEVAQYWIRECDIDGWRLDVANEIDHDFWREFRRTCKGLKPDFYILGEIWHDAMPWLRGDQFDAVMNYPATEAILDFFAKGTIDAEQFSYQVNRLLADYPQQVGEATFTILGSHDTPRLLTVAQDERKMQLAALFQFTFLGAPCIYYGDEVGMTGGPDPDCRKPMVWEEAKQNGELLRFYRELIALRTAHPALRQGSFRFVYASGDHLVIRRQHAGEQMYICFNNSEQSGAFTFAFGQEDSLPLSPSMIGSGTFALENDNVTISLPAYGWMVLMTEAG</sequence>
<dbReference type="InterPro" id="IPR006047">
    <property type="entry name" value="GH13_cat_dom"/>
</dbReference>
<dbReference type="SUPFAM" id="SSF51445">
    <property type="entry name" value="(Trans)glycosidases"/>
    <property type="match status" value="1"/>
</dbReference>
<dbReference type="InterPro" id="IPR004185">
    <property type="entry name" value="Glyco_hydro_13_lg-like_dom"/>
</dbReference>
<feature type="domain" description="Glycosyl hydrolase family 13 catalytic" evidence="3">
    <location>
        <begin position="135"/>
        <end position="492"/>
    </location>
</feature>
<dbReference type="GO" id="GO:0004553">
    <property type="term" value="F:hydrolase activity, hydrolyzing O-glycosyl compounds"/>
    <property type="evidence" value="ECO:0007669"/>
    <property type="project" value="InterPro"/>
</dbReference>
<dbReference type="SUPFAM" id="SSF51011">
    <property type="entry name" value="Glycosyl hydrolase domain"/>
    <property type="match status" value="1"/>
</dbReference>